<reference evidence="1" key="1">
    <citation type="submission" date="2021-02" db="EMBL/GenBank/DDBJ databases">
        <authorList>
            <person name="Nieuwenhuis M."/>
            <person name="Van De Peppel L.J.J."/>
        </authorList>
    </citation>
    <scope>NUCLEOTIDE SEQUENCE</scope>
    <source>
        <strain evidence="1">D49</strain>
    </source>
</reference>
<dbReference type="Proteomes" id="UP000717328">
    <property type="component" value="Unassembled WGS sequence"/>
</dbReference>
<organism evidence="1 2">
    <name type="scientific">Sphagnurus paluster</name>
    <dbReference type="NCBI Taxonomy" id="117069"/>
    <lineage>
        <taxon>Eukaryota</taxon>
        <taxon>Fungi</taxon>
        <taxon>Dikarya</taxon>
        <taxon>Basidiomycota</taxon>
        <taxon>Agaricomycotina</taxon>
        <taxon>Agaricomycetes</taxon>
        <taxon>Agaricomycetidae</taxon>
        <taxon>Agaricales</taxon>
        <taxon>Tricholomatineae</taxon>
        <taxon>Lyophyllaceae</taxon>
        <taxon>Sphagnurus</taxon>
    </lineage>
</organism>
<gene>
    <name evidence="1" type="ORF">H0H81_006955</name>
</gene>
<dbReference type="EMBL" id="JABCKI010005896">
    <property type="protein sequence ID" value="KAG5636765.1"/>
    <property type="molecule type" value="Genomic_DNA"/>
</dbReference>
<dbReference type="AlphaFoldDB" id="A0A9P7K5B7"/>
<reference evidence="1" key="2">
    <citation type="submission" date="2021-10" db="EMBL/GenBank/DDBJ databases">
        <title>Phylogenomics reveals ancestral predisposition of the termite-cultivated fungus Termitomyces towards a domesticated lifestyle.</title>
        <authorList>
            <person name="Auxier B."/>
            <person name="Grum-Grzhimaylo A."/>
            <person name="Cardenas M.E."/>
            <person name="Lodge J.D."/>
            <person name="Laessoe T."/>
            <person name="Pedersen O."/>
            <person name="Smith M.E."/>
            <person name="Kuyper T.W."/>
            <person name="Franco-Molano E.A."/>
            <person name="Baroni T.J."/>
            <person name="Aanen D.K."/>
        </authorList>
    </citation>
    <scope>NUCLEOTIDE SEQUENCE</scope>
    <source>
        <strain evidence="1">D49</strain>
    </source>
</reference>
<comment type="caution">
    <text evidence="1">The sequence shown here is derived from an EMBL/GenBank/DDBJ whole genome shotgun (WGS) entry which is preliminary data.</text>
</comment>
<sequence length="77" mass="8601">MIYHLNLLPFTATGFRSTNPDSDEAVLMSEEVEIATQQTPGIIPHSNIPPAYKLAERTDYAKATGYLLRFSHPSIDH</sequence>
<evidence type="ECO:0000313" key="1">
    <source>
        <dbReference type="EMBL" id="KAG5636765.1"/>
    </source>
</evidence>
<name>A0A9P7K5B7_9AGAR</name>
<keyword evidence="2" id="KW-1185">Reference proteome</keyword>
<proteinExistence type="predicted"/>
<protein>
    <submittedName>
        <fullName evidence="1">Uncharacterized protein</fullName>
    </submittedName>
</protein>
<accession>A0A9P7K5B7</accession>
<evidence type="ECO:0000313" key="2">
    <source>
        <dbReference type="Proteomes" id="UP000717328"/>
    </source>
</evidence>